<comment type="caution">
    <text evidence="1">The sequence shown here is derived from an EMBL/GenBank/DDBJ whole genome shotgun (WGS) entry which is preliminary data.</text>
</comment>
<accession>A0A437QWW1</accession>
<evidence type="ECO:0000313" key="1">
    <source>
        <dbReference type="EMBL" id="RVU39012.1"/>
    </source>
</evidence>
<dbReference type="AlphaFoldDB" id="A0A437QWW1"/>
<protein>
    <submittedName>
        <fullName evidence="1">Uncharacterized protein</fullName>
    </submittedName>
</protein>
<gene>
    <name evidence="1" type="ORF">EOI86_07070</name>
</gene>
<dbReference type="Proteomes" id="UP000287447">
    <property type="component" value="Unassembled WGS sequence"/>
</dbReference>
<keyword evidence="2" id="KW-1185">Reference proteome</keyword>
<sequence length="126" mass="13333">MTFLPRKSQRVPIGDGLSCAAVALPVDPARHARGAQSPVGKSPVGKSPVGNSLGCQWIDGPVSGDDDCKCGKPVLADLPGRAPYCAEHAPRCFESAAAWKRRNAWLGELDASFSTVSLKDWMGDLE</sequence>
<dbReference type="EMBL" id="SADE01000001">
    <property type="protein sequence ID" value="RVU39012.1"/>
    <property type="molecule type" value="Genomic_DNA"/>
</dbReference>
<reference evidence="2" key="1">
    <citation type="submission" date="2019-01" db="EMBL/GenBank/DDBJ databases">
        <title>Gri0909 isolated from a small marine red alga.</title>
        <authorList>
            <person name="Kim J."/>
            <person name="Jeong S.E."/>
            <person name="Jeon C.O."/>
        </authorList>
    </citation>
    <scope>NUCLEOTIDE SEQUENCE [LARGE SCALE GENOMIC DNA]</scope>
    <source>
        <strain evidence="2">Gri0909</strain>
    </source>
</reference>
<name>A0A437QWW1_9PROT</name>
<proteinExistence type="predicted"/>
<dbReference type="RefSeq" id="WP_127764384.1">
    <property type="nucleotide sequence ID" value="NZ_SADE01000001.1"/>
</dbReference>
<organism evidence="1 2">
    <name type="scientific">Hwanghaeella grinnelliae</name>
    <dbReference type="NCBI Taxonomy" id="2500179"/>
    <lineage>
        <taxon>Bacteria</taxon>
        <taxon>Pseudomonadati</taxon>
        <taxon>Pseudomonadota</taxon>
        <taxon>Alphaproteobacteria</taxon>
        <taxon>Rhodospirillales</taxon>
        <taxon>Rhodospirillaceae</taxon>
        <taxon>Hwanghaeella</taxon>
    </lineage>
</organism>
<dbReference type="OrthoDB" id="9798071at2"/>
<evidence type="ECO:0000313" key="2">
    <source>
        <dbReference type="Proteomes" id="UP000287447"/>
    </source>
</evidence>